<keyword evidence="13" id="KW-1185">Reference proteome</keyword>
<evidence type="ECO:0000313" key="13">
    <source>
        <dbReference type="Proteomes" id="UP000053259"/>
    </source>
</evidence>
<dbReference type="SUPFAM" id="SSF52540">
    <property type="entry name" value="P-loop containing nucleoside triphosphate hydrolases"/>
    <property type="match status" value="1"/>
</dbReference>
<dbReference type="GO" id="GO:0005525">
    <property type="term" value="F:GTP binding"/>
    <property type="evidence" value="ECO:0007669"/>
    <property type="project" value="UniProtKB-KW"/>
</dbReference>
<dbReference type="HOGENOM" id="CLU_052538_0_0_1"/>
<keyword evidence="8" id="KW-0342">GTP-binding</keyword>
<dbReference type="InterPro" id="IPR019009">
    <property type="entry name" value="SRP_receptor_beta_su"/>
</dbReference>
<organism evidence="12 13">
    <name type="scientific">Verruconis gallopava</name>
    <dbReference type="NCBI Taxonomy" id="253628"/>
    <lineage>
        <taxon>Eukaryota</taxon>
        <taxon>Fungi</taxon>
        <taxon>Dikarya</taxon>
        <taxon>Ascomycota</taxon>
        <taxon>Pezizomycotina</taxon>
        <taxon>Dothideomycetes</taxon>
        <taxon>Pleosporomycetidae</taxon>
        <taxon>Venturiales</taxon>
        <taxon>Sympoventuriaceae</taxon>
        <taxon>Verruconis</taxon>
    </lineage>
</organism>
<keyword evidence="6" id="KW-0256">Endoplasmic reticulum</keyword>
<keyword evidence="10" id="KW-0675">Receptor</keyword>
<dbReference type="GO" id="GO:0005789">
    <property type="term" value="C:endoplasmic reticulum membrane"/>
    <property type="evidence" value="ECO:0007669"/>
    <property type="project" value="UniProtKB-SubCell"/>
</dbReference>
<evidence type="ECO:0000256" key="2">
    <source>
        <dbReference type="ARBA" id="ARBA00005619"/>
    </source>
</evidence>
<dbReference type="OrthoDB" id="41266at2759"/>
<keyword evidence="9 11" id="KW-0472">Membrane</keyword>
<dbReference type="AlphaFoldDB" id="A0A0D2AG45"/>
<dbReference type="Pfam" id="PF09439">
    <property type="entry name" value="SRPRB"/>
    <property type="match status" value="1"/>
</dbReference>
<dbReference type="Proteomes" id="UP000053259">
    <property type="component" value="Unassembled WGS sequence"/>
</dbReference>
<sequence length="302" mass="32562">MPWYDADSWLSRAWGPYLSTIIITLIITLTVPIVLHLFLYKSRTITTTPTFLVVGPSGSGKTALVTKLERGTAASTHTSQVPLTVKANLPNSVTPSSAKYRSANDFEAKQPKSVFLQDTPGHGKLRYHAFSSISALASSKSASARNVIFVVDAADLSAASAGLREAAEYLYDVLLSLQKAYENASTSKSREVHFLIAANKMDLFTALPTDVVKRSLERELSSLRETKARGISAVSTVGNGEGLGGEAEEEEDRSILGGMAEGDFKFAGMQEYDVHVDVVGGNVVGEEGPGVDGWWEWIAQQM</sequence>
<name>A0A0D2AG45_9PEZI</name>
<evidence type="ECO:0000256" key="4">
    <source>
        <dbReference type="ARBA" id="ARBA00022692"/>
    </source>
</evidence>
<evidence type="ECO:0000256" key="9">
    <source>
        <dbReference type="ARBA" id="ARBA00023136"/>
    </source>
</evidence>
<evidence type="ECO:0000256" key="10">
    <source>
        <dbReference type="ARBA" id="ARBA00023170"/>
    </source>
</evidence>
<dbReference type="InterPro" id="IPR027417">
    <property type="entry name" value="P-loop_NTPase"/>
</dbReference>
<accession>A0A0D2AG45</accession>
<dbReference type="STRING" id="253628.A0A0D2AG45"/>
<dbReference type="GeneID" id="27311102"/>
<comment type="similarity">
    <text evidence="2">Belongs to the SRP receptor beta subunit family.</text>
</comment>
<keyword evidence="5" id="KW-0547">Nucleotide-binding</keyword>
<evidence type="ECO:0000256" key="5">
    <source>
        <dbReference type="ARBA" id="ARBA00022741"/>
    </source>
</evidence>
<dbReference type="Gene3D" id="3.40.50.300">
    <property type="entry name" value="P-loop containing nucleotide triphosphate hydrolases"/>
    <property type="match status" value="1"/>
</dbReference>
<dbReference type="FunCoup" id="A0A0D2AG45">
    <property type="interactions" value="629"/>
</dbReference>
<gene>
    <name evidence="12" type="ORF">PV09_03129</name>
</gene>
<evidence type="ECO:0000256" key="3">
    <source>
        <dbReference type="ARBA" id="ARBA00020256"/>
    </source>
</evidence>
<dbReference type="EMBL" id="KN847536">
    <property type="protein sequence ID" value="KIW05938.1"/>
    <property type="molecule type" value="Genomic_DNA"/>
</dbReference>
<keyword evidence="7 11" id="KW-1133">Transmembrane helix</keyword>
<dbReference type="InParanoid" id="A0A0D2AG45"/>
<evidence type="ECO:0000256" key="11">
    <source>
        <dbReference type="SAM" id="Phobius"/>
    </source>
</evidence>
<evidence type="ECO:0000256" key="7">
    <source>
        <dbReference type="ARBA" id="ARBA00022989"/>
    </source>
</evidence>
<evidence type="ECO:0000256" key="8">
    <source>
        <dbReference type="ARBA" id="ARBA00023134"/>
    </source>
</evidence>
<comment type="subcellular location">
    <subcellularLocation>
        <location evidence="1">Endoplasmic reticulum membrane</location>
        <topology evidence="1">Single-pass membrane protein</topology>
    </subcellularLocation>
</comment>
<feature type="transmembrane region" description="Helical" evidence="11">
    <location>
        <begin position="20"/>
        <end position="40"/>
    </location>
</feature>
<evidence type="ECO:0000256" key="6">
    <source>
        <dbReference type="ARBA" id="ARBA00022824"/>
    </source>
</evidence>
<protein>
    <recommendedName>
        <fullName evidence="3">Signal recognition particle receptor subunit beta</fullName>
    </recommendedName>
</protein>
<evidence type="ECO:0000313" key="12">
    <source>
        <dbReference type="EMBL" id="KIW05938.1"/>
    </source>
</evidence>
<dbReference type="RefSeq" id="XP_016215807.1">
    <property type="nucleotide sequence ID" value="XM_016356284.1"/>
</dbReference>
<proteinExistence type="inferred from homology"/>
<reference evidence="12 13" key="1">
    <citation type="submission" date="2015-01" db="EMBL/GenBank/DDBJ databases">
        <title>The Genome Sequence of Ochroconis gallopava CBS43764.</title>
        <authorList>
            <consortium name="The Broad Institute Genomics Platform"/>
            <person name="Cuomo C."/>
            <person name="de Hoog S."/>
            <person name="Gorbushina A."/>
            <person name="Stielow B."/>
            <person name="Teixiera M."/>
            <person name="Abouelleil A."/>
            <person name="Chapman S.B."/>
            <person name="Priest M."/>
            <person name="Young S.K."/>
            <person name="Wortman J."/>
            <person name="Nusbaum C."/>
            <person name="Birren B."/>
        </authorList>
    </citation>
    <scope>NUCLEOTIDE SEQUENCE [LARGE SCALE GENOMIC DNA]</scope>
    <source>
        <strain evidence="12 13">CBS 43764</strain>
    </source>
</reference>
<dbReference type="VEuPathDB" id="FungiDB:PV09_03129"/>
<evidence type="ECO:0000256" key="1">
    <source>
        <dbReference type="ARBA" id="ARBA00004389"/>
    </source>
</evidence>
<keyword evidence="4 11" id="KW-0812">Transmembrane</keyword>